<name>A0A2V0PQC7_9CHLO</name>
<keyword evidence="2" id="KW-0812">Transmembrane</keyword>
<sequence>MSRAAAGLSTAAGAQQGGGGRGPLLSVAAGAALGSAATWWLGQAGGGAASNSGGQPPAPSPRPRSWLEDAAEGLRDAAAAGGQRFIGAGLATKFCVVIGASLPIVVLCGAAYKVAAPSTPWSIALAKCFTILFRAPPINEPNVAAWTVAYLTFLAGFFAFSLTLSVVGEGVGQQFQSVRAGRYPVRPDPADHFVLLGWNDLAVPLLRQLATQPGAEPGSGWRGSVAVLADKPKEEMDEALRRELGDRGYSLDVHTRRGLPYRPADLRHAAVPSARHVVLLQPEGVVGPAARALGAAAAMSLVALPAEREDQATAHDAASGAEAVLSLAATTGLSAVQRRFRALEMPGSLFVSRITAQAACEPGVLRAWQELLDASPATPQLRTLPGDAAGAATYGEARLRCSELACAIARPDGSVVVSPPDEMPLARGDRLIALTRGSRVGVGSGDGGGKGAGSAAAEAPAPEPLIALRQAAAAAARAREAAARRSGRRAAAGAAKPPRRILVVAWPAAELPTLLEGLVTFGAGSEGGAEITVVTPDTPPPLPPAASAASARRGGSWWRWPWRRGCGGCSVRFVQAAEPLGAAALADAGIATCDVLVVGAASTPAGSPLTAQPPQHGSREAVQQQKQPQQRQPQQKEPEPKGEEGPAADEPPLMRDARLANALLALQHALIASGRESAPEVVAPVSARASAELANEFFRALRAQADRAPVAGDADGGGSAGGGSAGKAPGKGVSGALLRSLDFFQPIDVVASLLCQIALEPAYSELMKELLWTAEGRELYLKPPRLYGVPTGEPITFAELAEAARLRCHTAVGVVTGGRAVLAPAPGEVVTMGEGDRLVVIAED</sequence>
<feature type="compositionally biased region" description="Basic and acidic residues" evidence="1">
    <location>
        <begin position="634"/>
        <end position="644"/>
    </location>
</feature>
<dbReference type="Gene3D" id="3.40.50.720">
    <property type="entry name" value="NAD(P)-binding Rossmann-like Domain"/>
    <property type="match status" value="1"/>
</dbReference>
<proteinExistence type="predicted"/>
<keyword evidence="2" id="KW-0472">Membrane</keyword>
<dbReference type="InParanoid" id="A0A2V0PQC7"/>
<dbReference type="PANTHER" id="PTHR31563:SF10">
    <property type="entry name" value="ION CHANNEL POLLUX-RELATED"/>
    <property type="match status" value="1"/>
</dbReference>
<evidence type="ECO:0000313" key="4">
    <source>
        <dbReference type="Proteomes" id="UP000247498"/>
    </source>
</evidence>
<accession>A0A2V0PQC7</accession>
<dbReference type="EMBL" id="BDRX01000169">
    <property type="protein sequence ID" value="GBF99707.1"/>
    <property type="molecule type" value="Genomic_DNA"/>
</dbReference>
<keyword evidence="4" id="KW-1185">Reference proteome</keyword>
<reference evidence="3 4" key="1">
    <citation type="journal article" date="2018" name="Sci. Rep.">
        <title>Raphidocelis subcapitata (=Pseudokirchneriella subcapitata) provides an insight into genome evolution and environmental adaptations in the Sphaeropleales.</title>
        <authorList>
            <person name="Suzuki S."/>
            <person name="Yamaguchi H."/>
            <person name="Nakajima N."/>
            <person name="Kawachi M."/>
        </authorList>
    </citation>
    <scope>NUCLEOTIDE SEQUENCE [LARGE SCALE GENOMIC DNA]</scope>
    <source>
        <strain evidence="3 4">NIES-35</strain>
    </source>
</reference>
<feature type="compositionally biased region" description="Gly residues" evidence="1">
    <location>
        <begin position="714"/>
        <end position="725"/>
    </location>
</feature>
<feature type="transmembrane region" description="Helical" evidence="2">
    <location>
        <begin position="143"/>
        <end position="167"/>
    </location>
</feature>
<dbReference type="GO" id="GO:0006811">
    <property type="term" value="P:monoatomic ion transport"/>
    <property type="evidence" value="ECO:0007669"/>
    <property type="project" value="InterPro"/>
</dbReference>
<feature type="transmembrane region" description="Helical" evidence="2">
    <location>
        <begin position="94"/>
        <end position="112"/>
    </location>
</feature>
<feature type="compositionally biased region" description="Low complexity" evidence="1">
    <location>
        <begin position="620"/>
        <end position="633"/>
    </location>
</feature>
<comment type="caution">
    <text evidence="3">The sequence shown here is derived from an EMBL/GenBank/DDBJ whole genome shotgun (WGS) entry which is preliminary data.</text>
</comment>
<dbReference type="PANTHER" id="PTHR31563">
    <property type="entry name" value="ION CHANNEL POLLUX-RELATED"/>
    <property type="match status" value="1"/>
</dbReference>
<organism evidence="3 4">
    <name type="scientific">Raphidocelis subcapitata</name>
    <dbReference type="NCBI Taxonomy" id="307507"/>
    <lineage>
        <taxon>Eukaryota</taxon>
        <taxon>Viridiplantae</taxon>
        <taxon>Chlorophyta</taxon>
        <taxon>core chlorophytes</taxon>
        <taxon>Chlorophyceae</taxon>
        <taxon>CS clade</taxon>
        <taxon>Sphaeropleales</taxon>
        <taxon>Selenastraceae</taxon>
        <taxon>Raphidocelis</taxon>
    </lineage>
</organism>
<dbReference type="STRING" id="307507.A0A2V0PQC7"/>
<feature type="region of interest" description="Disordered" evidence="1">
    <location>
        <begin position="46"/>
        <end position="66"/>
    </location>
</feature>
<keyword evidence="2" id="KW-1133">Transmembrane helix</keyword>
<dbReference type="OrthoDB" id="414047at2759"/>
<evidence type="ECO:0000256" key="1">
    <source>
        <dbReference type="SAM" id="MobiDB-lite"/>
    </source>
</evidence>
<evidence type="ECO:0000313" key="3">
    <source>
        <dbReference type="EMBL" id="GBF99707.1"/>
    </source>
</evidence>
<protein>
    <submittedName>
        <fullName evidence="3">Uncharacterized protein</fullName>
    </submittedName>
</protein>
<dbReference type="InterPro" id="IPR044849">
    <property type="entry name" value="CASTOR/POLLUX/SYM8-like"/>
</dbReference>
<evidence type="ECO:0000256" key="2">
    <source>
        <dbReference type="SAM" id="Phobius"/>
    </source>
</evidence>
<gene>
    <name evidence="3" type="ORF">Rsub_12419</name>
</gene>
<dbReference type="AlphaFoldDB" id="A0A2V0PQC7"/>
<feature type="transmembrane region" description="Helical" evidence="2">
    <location>
        <begin position="118"/>
        <end position="136"/>
    </location>
</feature>
<feature type="region of interest" description="Disordered" evidence="1">
    <location>
        <begin position="709"/>
        <end position="729"/>
    </location>
</feature>
<dbReference type="Proteomes" id="UP000247498">
    <property type="component" value="Unassembled WGS sequence"/>
</dbReference>
<feature type="region of interest" description="Disordered" evidence="1">
    <location>
        <begin position="606"/>
        <end position="651"/>
    </location>
</feature>